<comment type="subcellular location">
    <subcellularLocation>
        <location evidence="1">Cell membrane</location>
        <topology evidence="1">Multi-pass membrane protein</topology>
    </subcellularLocation>
</comment>
<accession>A0A917X275</accession>
<evidence type="ECO:0000256" key="5">
    <source>
        <dbReference type="ARBA" id="ARBA00023136"/>
    </source>
</evidence>
<keyword evidence="9" id="KW-1185">Reference proteome</keyword>
<dbReference type="Pfam" id="PF02687">
    <property type="entry name" value="FtsX"/>
    <property type="match status" value="2"/>
</dbReference>
<feature type="transmembrane region" description="Helical" evidence="6">
    <location>
        <begin position="167"/>
        <end position="189"/>
    </location>
</feature>
<evidence type="ECO:0000259" key="7">
    <source>
        <dbReference type="Pfam" id="PF02687"/>
    </source>
</evidence>
<dbReference type="Proteomes" id="UP000608890">
    <property type="component" value="Unassembled WGS sequence"/>
</dbReference>
<dbReference type="AlphaFoldDB" id="A0A917X275"/>
<evidence type="ECO:0000313" key="8">
    <source>
        <dbReference type="EMBL" id="GGM60859.1"/>
    </source>
</evidence>
<feature type="transmembrane region" description="Helical" evidence="6">
    <location>
        <begin position="296"/>
        <end position="316"/>
    </location>
</feature>
<evidence type="ECO:0000313" key="9">
    <source>
        <dbReference type="Proteomes" id="UP000608890"/>
    </source>
</evidence>
<reference evidence="8" key="1">
    <citation type="journal article" date="2014" name="Int. J. Syst. Evol. Microbiol.">
        <title>Complete genome sequence of Corynebacterium casei LMG S-19264T (=DSM 44701T), isolated from a smear-ripened cheese.</title>
        <authorList>
            <consortium name="US DOE Joint Genome Institute (JGI-PGF)"/>
            <person name="Walter F."/>
            <person name="Albersmeier A."/>
            <person name="Kalinowski J."/>
            <person name="Ruckert C."/>
        </authorList>
    </citation>
    <scope>NUCLEOTIDE SEQUENCE</scope>
    <source>
        <strain evidence="8">CGMCC 4.7312</strain>
    </source>
</reference>
<reference evidence="8" key="2">
    <citation type="submission" date="2020-09" db="EMBL/GenBank/DDBJ databases">
        <authorList>
            <person name="Sun Q."/>
            <person name="Zhou Y."/>
        </authorList>
    </citation>
    <scope>NUCLEOTIDE SEQUENCE</scope>
    <source>
        <strain evidence="8">CGMCC 4.7312</strain>
    </source>
</reference>
<evidence type="ECO:0000256" key="1">
    <source>
        <dbReference type="ARBA" id="ARBA00004651"/>
    </source>
</evidence>
<evidence type="ECO:0000256" key="4">
    <source>
        <dbReference type="ARBA" id="ARBA00022989"/>
    </source>
</evidence>
<feature type="transmembrane region" description="Helical" evidence="6">
    <location>
        <begin position="209"/>
        <end position="227"/>
    </location>
</feature>
<proteinExistence type="predicted"/>
<feature type="domain" description="ABC3 transporter permease C-terminal" evidence="7">
    <location>
        <begin position="90"/>
        <end position="187"/>
    </location>
</feature>
<comment type="caution">
    <text evidence="8">The sequence shown here is derived from an EMBL/GenBank/DDBJ whole genome shotgun (WGS) entry which is preliminary data.</text>
</comment>
<keyword evidence="4 6" id="KW-1133">Transmembrane helix</keyword>
<dbReference type="InterPro" id="IPR003838">
    <property type="entry name" value="ABC3_permease_C"/>
</dbReference>
<sequence length="510" mass="53108">MRPGTFVRLALAGNRTDAARVALTALSAALAALAVLAALSVLAIQTPPGGPRQESEHYTNALLREPGLRGGTAFAILLLTIPVLALAGQCARLGAPARDRRLAAFRLAGATPGQVTRVAVLETGLASLLGTAAGLATYLVGRALLHRPDVNGRLALPTDVLPTVPELALVVLALPLIAAVVSALMLRGVTATPLGVTRRARRAGRPRPWPALLIALGVLGAALFEPIRRASADGLDTLLFAWVLLGTFTAVLGVVLAAGWISHRAGRLLHRYARSPAQLLAARRLTEDPWAGSRTFAALLAALAIGAGATAFRAWFALREQVWREDNRRAGISAFDDLDDQRSAFYLRTMDLVDLAVGVAVAIAAAGLLVMLIEGITARRRTYAALVAGGVPRATIGVSILWQVLTPVVPAVLLALGAGYTLGRTVNADIVSGGDWEPVCRATAELCADPATRDRHIEWVLAGGVVRSPGVPLEQLALLGGGAVAATLLTVGLGVLLLRPNTAVEELRAT</sequence>
<evidence type="ECO:0000256" key="6">
    <source>
        <dbReference type="SAM" id="Phobius"/>
    </source>
</evidence>
<dbReference type="RefSeq" id="WP_189048998.1">
    <property type="nucleotide sequence ID" value="NZ_BMNB01000034.1"/>
</dbReference>
<feature type="domain" description="ABC3 transporter permease C-terminal" evidence="7">
    <location>
        <begin position="356"/>
        <end position="494"/>
    </location>
</feature>
<organism evidence="8 9">
    <name type="scientific">Micromonospora sonchi</name>
    <dbReference type="NCBI Taxonomy" id="1763543"/>
    <lineage>
        <taxon>Bacteria</taxon>
        <taxon>Bacillati</taxon>
        <taxon>Actinomycetota</taxon>
        <taxon>Actinomycetes</taxon>
        <taxon>Micromonosporales</taxon>
        <taxon>Micromonosporaceae</taxon>
        <taxon>Micromonospora</taxon>
    </lineage>
</organism>
<evidence type="ECO:0000256" key="3">
    <source>
        <dbReference type="ARBA" id="ARBA00022692"/>
    </source>
</evidence>
<dbReference type="EMBL" id="BMNB01000034">
    <property type="protein sequence ID" value="GGM60859.1"/>
    <property type="molecule type" value="Genomic_DNA"/>
</dbReference>
<name>A0A917X275_9ACTN</name>
<feature type="transmembrane region" description="Helical" evidence="6">
    <location>
        <begin position="476"/>
        <end position="498"/>
    </location>
</feature>
<dbReference type="GO" id="GO:0005886">
    <property type="term" value="C:plasma membrane"/>
    <property type="evidence" value="ECO:0007669"/>
    <property type="project" value="UniProtKB-SubCell"/>
</dbReference>
<feature type="transmembrane region" description="Helical" evidence="6">
    <location>
        <begin position="115"/>
        <end position="140"/>
    </location>
</feature>
<keyword evidence="2" id="KW-1003">Cell membrane</keyword>
<protein>
    <recommendedName>
        <fullName evidence="7">ABC3 transporter permease C-terminal domain-containing protein</fullName>
    </recommendedName>
</protein>
<keyword evidence="3 6" id="KW-0812">Transmembrane</keyword>
<feature type="transmembrane region" description="Helical" evidence="6">
    <location>
        <begin position="239"/>
        <end position="261"/>
    </location>
</feature>
<gene>
    <name evidence="8" type="ORF">GCM10011608_52480</name>
</gene>
<feature type="transmembrane region" description="Helical" evidence="6">
    <location>
        <begin position="67"/>
        <end position="94"/>
    </location>
</feature>
<feature type="transmembrane region" description="Helical" evidence="6">
    <location>
        <begin position="355"/>
        <end position="376"/>
    </location>
</feature>
<evidence type="ECO:0000256" key="2">
    <source>
        <dbReference type="ARBA" id="ARBA00022475"/>
    </source>
</evidence>
<keyword evidence="5 6" id="KW-0472">Membrane</keyword>